<dbReference type="OrthoDB" id="9850095at2"/>
<dbReference type="AlphaFoldDB" id="A0A1C0YU94"/>
<organism evidence="1 2">
    <name type="scientific">Caryophanon latum</name>
    <dbReference type="NCBI Taxonomy" id="33977"/>
    <lineage>
        <taxon>Bacteria</taxon>
        <taxon>Bacillati</taxon>
        <taxon>Bacillota</taxon>
        <taxon>Bacilli</taxon>
        <taxon>Bacillales</taxon>
        <taxon>Caryophanaceae</taxon>
        <taxon>Caryophanon</taxon>
    </lineage>
</organism>
<comment type="caution">
    <text evidence="1">The sequence shown here is derived from an EMBL/GenBank/DDBJ whole genome shotgun (WGS) entry which is preliminary data.</text>
</comment>
<keyword evidence="2" id="KW-1185">Reference proteome</keyword>
<dbReference type="RefSeq" id="WP_066464116.1">
    <property type="nucleotide sequence ID" value="NZ_MATO01000034.1"/>
</dbReference>
<dbReference type="EMBL" id="MATO01000034">
    <property type="protein sequence ID" value="OCS90746.1"/>
    <property type="molecule type" value="Genomic_DNA"/>
</dbReference>
<reference evidence="1 2" key="1">
    <citation type="submission" date="2016-07" db="EMBL/GenBank/DDBJ databases">
        <title>Caryophanon latum genome sequencing.</title>
        <authorList>
            <person name="Verma A."/>
            <person name="Pal Y."/>
            <person name="Krishnamurthi S."/>
        </authorList>
    </citation>
    <scope>NUCLEOTIDE SEQUENCE [LARGE SCALE GENOMIC DNA]</scope>
    <source>
        <strain evidence="1 2">DSM 14151</strain>
    </source>
</reference>
<evidence type="ECO:0000313" key="1">
    <source>
        <dbReference type="EMBL" id="OCS90746.1"/>
    </source>
</evidence>
<name>A0A1C0YU94_9BACL</name>
<dbReference type="Proteomes" id="UP000093482">
    <property type="component" value="Unassembled WGS sequence"/>
</dbReference>
<evidence type="ECO:0000313" key="2">
    <source>
        <dbReference type="Proteomes" id="UP000093482"/>
    </source>
</evidence>
<proteinExistence type="predicted"/>
<sequence length="208" mass="24451">MIQQLHYIQHTKTSILLVEDAYYERFINDCKQYPHYLNLIPETLRDSIHHLNLIRDLYFALRTEQQFLSNPNLSMIYVLRYTLVTELSQLPKFQMLQAICKRTPHVSLLIAIIVATTADEELATLVTDQSEAHIQESFAFINQFPSLDILFLYDEQGDLQNTYPKQLAKAQAVTANLFRSTIREQQQQFQKRLQTIASFTQYYVSLRK</sequence>
<accession>A0A1C0YU94</accession>
<protein>
    <submittedName>
        <fullName evidence="1">Uncharacterized protein</fullName>
    </submittedName>
</protein>
<gene>
    <name evidence="1" type="ORF">A6K76_01465</name>
</gene>